<sequence length="491" mass="55144">QYNVTKLGSPKAKAILRSELEAVGPVPWRTEVNEHAAYLEQISHEILDRHFAIKANGPRSSYISDAVWQLREHRNRLKARTRFWKEGRGVALLKAGFARLAGRSCNLKWHKIGLLYDLFAAAIKFSTGRIKSCISADKQHLLQHIVQASANGSMQQIQKAIKRCGLGRRVKNQSGRPAPLLLDSEGRPVSNREALDDHWLQHFGQMEAGERISFQEFASIVAAPRNLPEVTIDLRILPTFQEVERQFQQVRCGAASGLDGLPPELFKAAPQLLARLFHPLMVKSSLCLAQPVQWRGGVLFEAYKNSGSPSLSDSYRARRVRRLSFCALFLDTKSAYYRVVRELAFGSLEDDRAVVELFQRFQVPPSALEELMKVVHAGGTMAQAGMNEHLRALVQDLHIHSWFVTPYSDGSKVAMSRAGSRPGESWADIVFAFVYCKVLDEIKQEAQSADLVLTLPSAGDCSPLQWRNRMDLLMLLYMRHGRTILCSSLGM</sequence>
<reference evidence="1" key="1">
    <citation type="submission" date="2021-02" db="EMBL/GenBank/DDBJ databases">
        <authorList>
            <person name="Dougan E. K."/>
            <person name="Rhodes N."/>
            <person name="Thang M."/>
            <person name="Chan C."/>
        </authorList>
    </citation>
    <scope>NUCLEOTIDE SEQUENCE</scope>
</reference>
<name>A0A812SBF3_SYMPI</name>
<organism evidence="1 2">
    <name type="scientific">Symbiodinium pilosum</name>
    <name type="common">Dinoflagellate</name>
    <dbReference type="NCBI Taxonomy" id="2952"/>
    <lineage>
        <taxon>Eukaryota</taxon>
        <taxon>Sar</taxon>
        <taxon>Alveolata</taxon>
        <taxon>Dinophyceae</taxon>
        <taxon>Suessiales</taxon>
        <taxon>Symbiodiniaceae</taxon>
        <taxon>Symbiodinium</taxon>
    </lineage>
</organism>
<dbReference type="OrthoDB" id="425681at2759"/>
<dbReference type="Proteomes" id="UP000649617">
    <property type="component" value="Unassembled WGS sequence"/>
</dbReference>
<evidence type="ECO:0000313" key="2">
    <source>
        <dbReference type="Proteomes" id="UP000649617"/>
    </source>
</evidence>
<evidence type="ECO:0000313" key="1">
    <source>
        <dbReference type="EMBL" id="CAE7472019.1"/>
    </source>
</evidence>
<dbReference type="EMBL" id="CAJNIZ010023847">
    <property type="protein sequence ID" value="CAE7472019.1"/>
    <property type="molecule type" value="Genomic_DNA"/>
</dbReference>
<accession>A0A812SBF3</accession>
<comment type="caution">
    <text evidence="1">The sequence shown here is derived from an EMBL/GenBank/DDBJ whole genome shotgun (WGS) entry which is preliminary data.</text>
</comment>
<feature type="non-terminal residue" evidence="1">
    <location>
        <position position="491"/>
    </location>
</feature>
<protein>
    <submittedName>
        <fullName evidence="1">Uncharacterized protein</fullName>
    </submittedName>
</protein>
<proteinExistence type="predicted"/>
<keyword evidence="2" id="KW-1185">Reference proteome</keyword>
<gene>
    <name evidence="1" type="ORF">SPIL2461_LOCUS11981</name>
</gene>
<dbReference type="AlphaFoldDB" id="A0A812SBF3"/>
<feature type="non-terminal residue" evidence="1">
    <location>
        <position position="1"/>
    </location>
</feature>